<organism evidence="2 3">
    <name type="scientific">Neisseria bacilliformis ATCC BAA-1200</name>
    <dbReference type="NCBI Taxonomy" id="888742"/>
    <lineage>
        <taxon>Bacteria</taxon>
        <taxon>Pseudomonadati</taxon>
        <taxon>Pseudomonadota</taxon>
        <taxon>Betaproteobacteria</taxon>
        <taxon>Neisseriales</taxon>
        <taxon>Neisseriaceae</taxon>
        <taxon>Neisseria</taxon>
    </lineage>
</organism>
<name>F2BEL4_9NEIS</name>
<proteinExistence type="predicted"/>
<dbReference type="EMBL" id="AFAY01000046">
    <property type="protein sequence ID" value="EGF09919.1"/>
    <property type="molecule type" value="Genomic_DNA"/>
</dbReference>
<comment type="caution">
    <text evidence="2">The sequence shown here is derived from an EMBL/GenBank/DDBJ whole genome shotgun (WGS) entry which is preliminary data.</text>
</comment>
<reference evidence="2 3" key="1">
    <citation type="submission" date="2011-02" db="EMBL/GenBank/DDBJ databases">
        <authorList>
            <person name="Muzny D."/>
            <person name="Qin X."/>
            <person name="Deng J."/>
            <person name="Jiang H."/>
            <person name="Liu Y."/>
            <person name="Qu J."/>
            <person name="Song X.-Z."/>
            <person name="Zhang L."/>
            <person name="Thornton R."/>
            <person name="Coyle M."/>
            <person name="Francisco L."/>
            <person name="Jackson L."/>
            <person name="Javaid M."/>
            <person name="Korchina V."/>
            <person name="Kovar C."/>
            <person name="Mata R."/>
            <person name="Mathew T."/>
            <person name="Ngo R."/>
            <person name="Nguyen L."/>
            <person name="Nguyen N."/>
            <person name="Okwuonu G."/>
            <person name="Ongeri F."/>
            <person name="Pham C."/>
            <person name="Simmons D."/>
            <person name="Wilczek-Boney K."/>
            <person name="Hale W."/>
            <person name="Jakkamsetti A."/>
            <person name="Pham P."/>
            <person name="Ruth R."/>
            <person name="San Lucas F."/>
            <person name="Warren J."/>
            <person name="Zhang J."/>
            <person name="Zhao Z."/>
            <person name="Zhou C."/>
            <person name="Zhu D."/>
            <person name="Lee S."/>
            <person name="Bess C."/>
            <person name="Blankenburg K."/>
            <person name="Forbes L."/>
            <person name="Fu Q."/>
            <person name="Gubbala S."/>
            <person name="Hirani K."/>
            <person name="Jayaseelan J.C."/>
            <person name="Lara F."/>
            <person name="Munidasa M."/>
            <person name="Palculict T."/>
            <person name="Patil S."/>
            <person name="Pu L.-L."/>
            <person name="Saada N."/>
            <person name="Tang L."/>
            <person name="Weissenberger G."/>
            <person name="Zhu Y."/>
            <person name="Hemphill L."/>
            <person name="Shang Y."/>
            <person name="Youmans B."/>
            <person name="Ayvaz T."/>
            <person name="Ross M."/>
            <person name="Santibanez J."/>
            <person name="Aqrawi P."/>
            <person name="Gross S."/>
            <person name="Joshi V."/>
            <person name="Fowler G."/>
            <person name="Nazareth L."/>
            <person name="Reid J."/>
            <person name="Worley K."/>
            <person name="Petrosino J."/>
            <person name="Highlander S."/>
            <person name="Gibbs R."/>
        </authorList>
    </citation>
    <scope>NUCLEOTIDE SEQUENCE [LARGE SCALE GENOMIC DNA]</scope>
    <source>
        <strain evidence="2 3">ATCC BAA-1200</strain>
    </source>
</reference>
<protein>
    <submittedName>
        <fullName evidence="2">Uncharacterized protein</fullName>
    </submittedName>
</protein>
<sequence>MQPETRAKGTPMTTPDPENDADLEISEKIEESRCIEQLGYENFIRLCIQFTREAMLHHNTQTPATADLQHALDFLDDKTTAALETRLDTAWQDYRKCLRQSDPAADIRRLTLIFLSPNLLHNIEEDDQPDSYDFLFLNLLWDINPSLCHQFWNYLTAHIEAA</sequence>
<keyword evidence="3" id="KW-1185">Reference proteome</keyword>
<gene>
    <name evidence="2" type="ORF">HMPREF9123_2170</name>
</gene>
<feature type="region of interest" description="Disordered" evidence="1">
    <location>
        <begin position="1"/>
        <end position="21"/>
    </location>
</feature>
<dbReference type="Proteomes" id="UP000004105">
    <property type="component" value="Unassembled WGS sequence"/>
</dbReference>
<dbReference type="HOGENOM" id="CLU_1633614_0_0_4"/>
<evidence type="ECO:0000256" key="1">
    <source>
        <dbReference type="SAM" id="MobiDB-lite"/>
    </source>
</evidence>
<accession>F2BEL4</accession>
<evidence type="ECO:0000313" key="3">
    <source>
        <dbReference type="Proteomes" id="UP000004105"/>
    </source>
</evidence>
<evidence type="ECO:0000313" key="2">
    <source>
        <dbReference type="EMBL" id="EGF09919.1"/>
    </source>
</evidence>
<dbReference type="AlphaFoldDB" id="F2BEL4"/>